<dbReference type="SUPFAM" id="SSF52540">
    <property type="entry name" value="P-loop containing nucleoside triphosphate hydrolases"/>
    <property type="match status" value="1"/>
</dbReference>
<gene>
    <name evidence="4" type="ORF">HOLleu_35419</name>
</gene>
<evidence type="ECO:0000313" key="4">
    <source>
        <dbReference type="EMBL" id="KAJ8025261.1"/>
    </source>
</evidence>
<evidence type="ECO:0000256" key="1">
    <source>
        <dbReference type="ARBA" id="ARBA00005771"/>
    </source>
</evidence>
<comment type="similarity">
    <text evidence="1">Belongs to the sulfotransferase 1 family.</text>
</comment>
<evidence type="ECO:0000313" key="5">
    <source>
        <dbReference type="Proteomes" id="UP001152320"/>
    </source>
</evidence>
<dbReference type="Gene3D" id="3.40.50.300">
    <property type="entry name" value="P-loop containing nucleotide triphosphate hydrolases"/>
    <property type="match status" value="1"/>
</dbReference>
<evidence type="ECO:0000259" key="3">
    <source>
        <dbReference type="Pfam" id="PF00685"/>
    </source>
</evidence>
<organism evidence="4 5">
    <name type="scientific">Holothuria leucospilota</name>
    <name type="common">Black long sea cucumber</name>
    <name type="synonym">Mertensiothuria leucospilota</name>
    <dbReference type="NCBI Taxonomy" id="206669"/>
    <lineage>
        <taxon>Eukaryota</taxon>
        <taxon>Metazoa</taxon>
        <taxon>Echinodermata</taxon>
        <taxon>Eleutherozoa</taxon>
        <taxon>Echinozoa</taxon>
        <taxon>Holothuroidea</taxon>
        <taxon>Aspidochirotacea</taxon>
        <taxon>Aspidochirotida</taxon>
        <taxon>Holothuriidae</taxon>
        <taxon>Holothuria</taxon>
    </lineage>
</organism>
<dbReference type="Proteomes" id="UP001152320">
    <property type="component" value="Chromosome 18"/>
</dbReference>
<comment type="caution">
    <text evidence="4">The sequence shown here is derived from an EMBL/GenBank/DDBJ whole genome shotgun (WGS) entry which is preliminary data.</text>
</comment>
<dbReference type="FunFam" id="3.40.50.300:FF:000433">
    <property type="entry name" value="Estrogen sulfotransferase"/>
    <property type="match status" value="1"/>
</dbReference>
<dbReference type="AlphaFoldDB" id="A0A9Q0YT40"/>
<proteinExistence type="inferred from homology"/>
<keyword evidence="2" id="KW-0808">Transferase</keyword>
<reference evidence="4" key="1">
    <citation type="submission" date="2021-10" db="EMBL/GenBank/DDBJ databases">
        <title>Tropical sea cucumber genome reveals ecological adaptation and Cuvierian tubules defense mechanism.</title>
        <authorList>
            <person name="Chen T."/>
        </authorList>
    </citation>
    <scope>NUCLEOTIDE SEQUENCE</scope>
    <source>
        <strain evidence="4">Nanhai2018</strain>
        <tissue evidence="4">Muscle</tissue>
    </source>
</reference>
<dbReference type="OrthoDB" id="205623at2759"/>
<name>A0A9Q0YT40_HOLLE</name>
<dbReference type="InterPro" id="IPR000863">
    <property type="entry name" value="Sulfotransferase_dom"/>
</dbReference>
<dbReference type="PANTHER" id="PTHR11783">
    <property type="entry name" value="SULFOTRANSFERASE SULT"/>
    <property type="match status" value="1"/>
</dbReference>
<dbReference type="InterPro" id="IPR027417">
    <property type="entry name" value="P-loop_NTPase"/>
</dbReference>
<feature type="domain" description="Sulfotransferase" evidence="3">
    <location>
        <begin position="48"/>
        <end position="307"/>
    </location>
</feature>
<keyword evidence="5" id="KW-1185">Reference proteome</keyword>
<sequence length="316" mass="36974">MADVKEDSLWSTLPDFAKKVTYEYKGYVLQTMIAPRYLPDIANFKVRPDDIFLITYPKSGTTWTQNIITLIFESGSEEKEKNEKHLFQKVPFLEMPQSGLKETAASSPGKYKEAEEKPSPRILKTQLPMELLPRELDEKKPKIIYVARNPKDNAVSYFSFCSLSENCPQYTKWSEFYHDFYRGAVPRGSWFDNVLPWWHKRHEPNVLFLKYEDMKKDLRSCVIQIADFLERPLSDEAIDTIVAKSTFDAMKNNPKTNPDRLMESFKNAVDQNKSFLRKGEVGDWKNYFTVAQNESFDALYREKLQGTELTFEFELN</sequence>
<evidence type="ECO:0000256" key="2">
    <source>
        <dbReference type="ARBA" id="ARBA00022679"/>
    </source>
</evidence>
<dbReference type="Pfam" id="PF00685">
    <property type="entry name" value="Sulfotransfer_1"/>
    <property type="match status" value="1"/>
</dbReference>
<dbReference type="EMBL" id="JAIZAY010000018">
    <property type="protein sequence ID" value="KAJ8025261.1"/>
    <property type="molecule type" value="Genomic_DNA"/>
</dbReference>
<dbReference type="GO" id="GO:0008146">
    <property type="term" value="F:sulfotransferase activity"/>
    <property type="evidence" value="ECO:0007669"/>
    <property type="project" value="InterPro"/>
</dbReference>
<accession>A0A9Q0YT40</accession>
<protein>
    <submittedName>
        <fullName evidence="4">Sulfotransferase family cytosolic 1B member 1</fullName>
    </submittedName>
</protein>